<name>A0ACC1JRJ7_9FUNG</name>
<sequence>MVHNGRPVACSPAPTLPGAVEIDIPASLGGSSGSSTDADSPLVMHGQLRLLDKAGYEAGTDDGGGRVARAAWRVWGRARRAMARGAGEERVPYLALLGMRVVGGVPGGRLLVHPRTTAVLGGVAVVAPAVGAAVLERRLAEEHSFHYPVFMQIAVLGAAAVLTELATGSHGLFVRSAPVRTARLLPLAALYVASMALGHAARRDAAAYGTHQIVQAALPIVVVLLLLPGAPLLGGLCAGRARTALDSLRSPIVSRASLSLSRGLRSVRHELVGRSRAALGATGVRMRDLSSGSSSSSSSSSASIHRPGGGHDGDTEAPRAGGRYVSGTSSACNLGGLAYGRDCRPATRSATDVAAVGREDDIPGSRRGRELVSALAVLVAVATWSPRQAMVSGEGAAHWAVPGTGVRVVRGAVNIALSAASTVCNAAVLVGIGSQLRRQPGSHSPTAFVRHFAPLCMLGALVVWPMLEQPVDVLAELDARRLAACAAVAVLGAVSLVARVAVLAAPVSDGPVGVAAFAQLKTLACLAVGWWAFEYAYTWRQLAAFAAACACALAWAACRLLAKCPDLPAALSPRIHRPPRIRKCSSAGVL</sequence>
<dbReference type="Proteomes" id="UP001140234">
    <property type="component" value="Unassembled WGS sequence"/>
</dbReference>
<evidence type="ECO:0000313" key="1">
    <source>
        <dbReference type="EMBL" id="KAJ2765920.1"/>
    </source>
</evidence>
<gene>
    <name evidence="1" type="ORF">IWQ57_004586</name>
</gene>
<comment type="caution">
    <text evidence="1">The sequence shown here is derived from an EMBL/GenBank/DDBJ whole genome shotgun (WGS) entry which is preliminary data.</text>
</comment>
<accession>A0ACC1JRJ7</accession>
<reference evidence="1" key="1">
    <citation type="submission" date="2022-07" db="EMBL/GenBank/DDBJ databases">
        <title>Phylogenomic reconstructions and comparative analyses of Kickxellomycotina fungi.</title>
        <authorList>
            <person name="Reynolds N.K."/>
            <person name="Stajich J.E."/>
            <person name="Barry K."/>
            <person name="Grigoriev I.V."/>
            <person name="Crous P."/>
            <person name="Smith M.E."/>
        </authorList>
    </citation>
    <scope>NUCLEOTIDE SEQUENCE</scope>
    <source>
        <strain evidence="1">CBS 109366</strain>
    </source>
</reference>
<evidence type="ECO:0000313" key="2">
    <source>
        <dbReference type="Proteomes" id="UP001140234"/>
    </source>
</evidence>
<protein>
    <submittedName>
        <fullName evidence="1">Uncharacterized protein</fullName>
    </submittedName>
</protein>
<proteinExistence type="predicted"/>
<organism evidence="1 2">
    <name type="scientific">Coemansia nantahalensis</name>
    <dbReference type="NCBI Taxonomy" id="2789366"/>
    <lineage>
        <taxon>Eukaryota</taxon>
        <taxon>Fungi</taxon>
        <taxon>Fungi incertae sedis</taxon>
        <taxon>Zoopagomycota</taxon>
        <taxon>Kickxellomycotina</taxon>
        <taxon>Kickxellomycetes</taxon>
        <taxon>Kickxellales</taxon>
        <taxon>Kickxellaceae</taxon>
        <taxon>Coemansia</taxon>
    </lineage>
</organism>
<keyword evidence="2" id="KW-1185">Reference proteome</keyword>
<dbReference type="EMBL" id="JANBUJ010001857">
    <property type="protein sequence ID" value="KAJ2765920.1"/>
    <property type="molecule type" value="Genomic_DNA"/>
</dbReference>